<dbReference type="Gene3D" id="3.30.1140.32">
    <property type="entry name" value="Ribosomal protein S3, C-terminal domain"/>
    <property type="match status" value="1"/>
</dbReference>
<dbReference type="EMBL" id="JACTNZ010000005">
    <property type="protein sequence ID" value="KAG5547085.1"/>
    <property type="molecule type" value="Genomic_DNA"/>
</dbReference>
<keyword evidence="2 5" id="KW-0694">RNA-binding</keyword>
<dbReference type="InterPro" id="IPR018280">
    <property type="entry name" value="Ribosomal_uS3_CS"/>
</dbReference>
<dbReference type="NCBIfam" id="NF003219">
    <property type="entry name" value="PRK04191.1"/>
    <property type="match status" value="1"/>
</dbReference>
<dbReference type="CDD" id="cd02413">
    <property type="entry name" value="KH-II_40S_S3"/>
    <property type="match status" value="1"/>
</dbReference>
<dbReference type="InterPro" id="IPR009019">
    <property type="entry name" value="KH_sf_prok-type"/>
</dbReference>
<evidence type="ECO:0000256" key="6">
    <source>
        <dbReference type="RuleBase" id="RU003624"/>
    </source>
</evidence>
<dbReference type="InterPro" id="IPR036419">
    <property type="entry name" value="Ribosomal_S3_C_sf"/>
</dbReference>
<evidence type="ECO:0000313" key="8">
    <source>
        <dbReference type="EMBL" id="KAG5547085.1"/>
    </source>
</evidence>
<protein>
    <recommendedName>
        <fullName evidence="7">KH type-2 domain-containing protein</fullName>
    </recommendedName>
</protein>
<dbReference type="GO" id="GO:0003723">
    <property type="term" value="F:RNA binding"/>
    <property type="evidence" value="ECO:0007669"/>
    <property type="project" value="UniProtKB-UniRule"/>
</dbReference>
<dbReference type="InterPro" id="IPR005703">
    <property type="entry name" value="Ribosomal_uS3_euk/arc"/>
</dbReference>
<dbReference type="SUPFAM" id="SSF54821">
    <property type="entry name" value="Ribosomal protein S3 C-terminal domain"/>
    <property type="match status" value="1"/>
</dbReference>
<feature type="domain" description="KH type-2" evidence="7">
    <location>
        <begin position="116"/>
        <end position="187"/>
    </location>
</feature>
<dbReference type="InterPro" id="IPR057258">
    <property type="entry name" value="Ribosomal_uS3"/>
</dbReference>
<comment type="similarity">
    <text evidence="1 6">Belongs to the universal ribosomal protein uS3 family.</text>
</comment>
<dbReference type="GO" id="GO:0022627">
    <property type="term" value="C:cytosolic small ribosomal subunit"/>
    <property type="evidence" value="ECO:0007669"/>
    <property type="project" value="TreeGrafter"/>
</dbReference>
<dbReference type="FunFam" id="3.30.1140.32:FF:000004">
    <property type="entry name" value="40S ribosomal protein S3"/>
    <property type="match status" value="1"/>
</dbReference>
<organism evidence="8 9">
    <name type="scientific">Rhododendron griersonianum</name>
    <dbReference type="NCBI Taxonomy" id="479676"/>
    <lineage>
        <taxon>Eukaryota</taxon>
        <taxon>Viridiplantae</taxon>
        <taxon>Streptophyta</taxon>
        <taxon>Embryophyta</taxon>
        <taxon>Tracheophyta</taxon>
        <taxon>Spermatophyta</taxon>
        <taxon>Magnoliopsida</taxon>
        <taxon>eudicotyledons</taxon>
        <taxon>Gunneridae</taxon>
        <taxon>Pentapetalae</taxon>
        <taxon>asterids</taxon>
        <taxon>Ericales</taxon>
        <taxon>Ericaceae</taxon>
        <taxon>Ericoideae</taxon>
        <taxon>Rhodoreae</taxon>
        <taxon>Rhododendron</taxon>
    </lineage>
</organism>
<dbReference type="PANTHER" id="PTHR11760">
    <property type="entry name" value="30S/40S RIBOSOMAL PROTEIN S3"/>
    <property type="match status" value="1"/>
</dbReference>
<dbReference type="InterPro" id="IPR009741">
    <property type="entry name" value="EARLY_FLOWERING_4_dom"/>
</dbReference>
<proteinExistence type="inferred from homology"/>
<dbReference type="GO" id="GO:0005634">
    <property type="term" value="C:nucleus"/>
    <property type="evidence" value="ECO:0007669"/>
    <property type="project" value="TreeGrafter"/>
</dbReference>
<dbReference type="Pfam" id="PF07011">
    <property type="entry name" value="Elf4"/>
    <property type="match status" value="1"/>
</dbReference>
<gene>
    <name evidence="8" type="ORF">RHGRI_012949</name>
</gene>
<sequence length="453" mass="50412">MEDAFSGLGNGTNFDNKVLQTFRRSSVQVQNILDQNRLLISEINQNHESKVPDNLGRNAGLIRELNNNIRRVVDLYSDLSNSFAKSMDANSSEGDSSDVRSDGKAFVADGVFFAELNEVLTRELAEDGYSGVEVRVTPMRTEIIIRATRTQNVLGEKGRRIRELTSVVQKRFKFPEGNVELYAEKVNNRGLCAIAQAESLRYKLLGGLAVRRACYGVLRFVMESGAKGCEVIVSGKLRAQRAKSMKFKDGYMISSGQPVNEYIDSAVRHVLLRQGVLGIKVKIMLDWDPKGKQGPTTPLPDVVTIHTPKEEEDYVHRPAIQPMATESFAVTVLGITEETLAKVLAGLKHRMVDLVVEFSFKGPSTIFAMPFEVVKMKELLVTQPTFIDEGCDLRVRRQTRKSWHFHSTVQIVTVPPTRPSTSCITAVAAVHSITLLRSSPFQHHGASSPFQHP</sequence>
<dbReference type="SUPFAM" id="SSF54814">
    <property type="entry name" value="Prokaryotic type KH domain (KH-domain type II)"/>
    <property type="match status" value="1"/>
</dbReference>
<dbReference type="InterPro" id="IPR001351">
    <property type="entry name" value="Ribosomal_uS3_C"/>
</dbReference>
<dbReference type="GO" id="GO:0006412">
    <property type="term" value="P:translation"/>
    <property type="evidence" value="ECO:0007669"/>
    <property type="project" value="InterPro"/>
</dbReference>
<dbReference type="NCBIfam" id="TIGR01008">
    <property type="entry name" value="uS3_euk_arch"/>
    <property type="match status" value="1"/>
</dbReference>
<comment type="caution">
    <text evidence="8">The sequence shown here is derived from an EMBL/GenBank/DDBJ whole genome shotgun (WGS) entry which is preliminary data.</text>
</comment>
<dbReference type="InterPro" id="IPR015946">
    <property type="entry name" value="KH_dom-like_a/b"/>
</dbReference>
<evidence type="ECO:0000313" key="9">
    <source>
        <dbReference type="Proteomes" id="UP000823749"/>
    </source>
</evidence>
<dbReference type="GO" id="GO:0003735">
    <property type="term" value="F:structural constituent of ribosome"/>
    <property type="evidence" value="ECO:0007669"/>
    <property type="project" value="InterPro"/>
</dbReference>
<dbReference type="PANTHER" id="PTHR11760:SF70">
    <property type="entry name" value="30S RIBOSOMAL PROTEIN S3, CHLOROPLASTIC"/>
    <property type="match status" value="1"/>
</dbReference>
<evidence type="ECO:0000259" key="7">
    <source>
        <dbReference type="PROSITE" id="PS50823"/>
    </source>
</evidence>
<reference evidence="8" key="1">
    <citation type="submission" date="2020-08" db="EMBL/GenBank/DDBJ databases">
        <title>Plant Genome Project.</title>
        <authorList>
            <person name="Zhang R.-G."/>
        </authorList>
    </citation>
    <scope>NUCLEOTIDE SEQUENCE</scope>
    <source>
        <strain evidence="8">WSP0</strain>
        <tissue evidence="8">Leaf</tissue>
    </source>
</reference>
<evidence type="ECO:0000256" key="2">
    <source>
        <dbReference type="ARBA" id="ARBA00022884"/>
    </source>
</evidence>
<dbReference type="Pfam" id="PF00189">
    <property type="entry name" value="Ribosomal_S3_C"/>
    <property type="match status" value="1"/>
</dbReference>
<keyword evidence="9" id="KW-1185">Reference proteome</keyword>
<evidence type="ECO:0000256" key="5">
    <source>
        <dbReference type="PROSITE-ProRule" id="PRU00118"/>
    </source>
</evidence>
<accession>A0AAV6K3X7</accession>
<dbReference type="PROSITE" id="PS00548">
    <property type="entry name" value="RIBOSOMAL_S3"/>
    <property type="match status" value="1"/>
</dbReference>
<dbReference type="FunFam" id="3.30.300.20:FF:000006">
    <property type="entry name" value="40S ribosomal protein S3"/>
    <property type="match status" value="1"/>
</dbReference>
<name>A0AAV6K3X7_9ERIC</name>
<evidence type="ECO:0000256" key="3">
    <source>
        <dbReference type="ARBA" id="ARBA00022980"/>
    </source>
</evidence>
<dbReference type="InterPro" id="IPR004044">
    <property type="entry name" value="KH_dom_type_2"/>
</dbReference>
<dbReference type="Pfam" id="PF07650">
    <property type="entry name" value="KH_2"/>
    <property type="match status" value="1"/>
</dbReference>
<dbReference type="PROSITE" id="PS50823">
    <property type="entry name" value="KH_TYPE_2"/>
    <property type="match status" value="1"/>
</dbReference>
<dbReference type="Gene3D" id="3.30.300.20">
    <property type="match status" value="1"/>
</dbReference>
<evidence type="ECO:0000256" key="4">
    <source>
        <dbReference type="ARBA" id="ARBA00023274"/>
    </source>
</evidence>
<evidence type="ECO:0000256" key="1">
    <source>
        <dbReference type="ARBA" id="ARBA00010761"/>
    </source>
</evidence>
<dbReference type="Proteomes" id="UP000823749">
    <property type="component" value="Chromosome 5"/>
</dbReference>
<keyword evidence="3 6" id="KW-0689">Ribosomal protein</keyword>
<keyword evidence="4 6" id="KW-0687">Ribonucleoprotein</keyword>
<dbReference type="AlphaFoldDB" id="A0AAV6K3X7"/>